<dbReference type="PROSITE" id="PS50846">
    <property type="entry name" value="HMA_2"/>
    <property type="match status" value="1"/>
</dbReference>
<protein>
    <submittedName>
        <fullName evidence="3">Copper chaperone</fullName>
    </submittedName>
</protein>
<evidence type="ECO:0000313" key="3">
    <source>
        <dbReference type="EMBL" id="MBB5424053.1"/>
    </source>
</evidence>
<dbReference type="Pfam" id="PF00403">
    <property type="entry name" value="HMA"/>
    <property type="match status" value="1"/>
</dbReference>
<dbReference type="GO" id="GO:0046872">
    <property type="term" value="F:metal ion binding"/>
    <property type="evidence" value="ECO:0007669"/>
    <property type="project" value="UniProtKB-KW"/>
</dbReference>
<name>A0A6I1PY90_PARAM</name>
<dbReference type="PROSITE" id="PS01047">
    <property type="entry name" value="HMA_1"/>
    <property type="match status" value="1"/>
</dbReference>
<evidence type="ECO:0000256" key="1">
    <source>
        <dbReference type="ARBA" id="ARBA00022723"/>
    </source>
</evidence>
<dbReference type="AlphaFoldDB" id="A0A6I1PY90"/>
<dbReference type="SUPFAM" id="SSF55008">
    <property type="entry name" value="HMA, heavy metal-associated domain"/>
    <property type="match status" value="1"/>
</dbReference>
<proteinExistence type="predicted"/>
<keyword evidence="4" id="KW-1185">Reference proteome</keyword>
<sequence length="67" mass="6962">MEFKVADMSCGGCASAISKAIAGLDPAAKVQIDVAAKTVKVESSSLDQRQIAYAIEQANFHPVVIAP</sequence>
<feature type="domain" description="HMA" evidence="2">
    <location>
        <begin position="1"/>
        <end position="63"/>
    </location>
</feature>
<evidence type="ECO:0000313" key="4">
    <source>
        <dbReference type="Proteomes" id="UP000592780"/>
    </source>
</evidence>
<dbReference type="InterPro" id="IPR036163">
    <property type="entry name" value="HMA_dom_sf"/>
</dbReference>
<gene>
    <name evidence="3" type="ORF">HDG40_002197</name>
</gene>
<dbReference type="InterPro" id="IPR006121">
    <property type="entry name" value="HMA_dom"/>
</dbReference>
<evidence type="ECO:0000259" key="2">
    <source>
        <dbReference type="PROSITE" id="PS50846"/>
    </source>
</evidence>
<dbReference type="InterPro" id="IPR017969">
    <property type="entry name" value="Heavy-metal-associated_CS"/>
</dbReference>
<dbReference type="EMBL" id="JACHDD010000003">
    <property type="protein sequence ID" value="MBB5424053.1"/>
    <property type="molecule type" value="Genomic_DNA"/>
</dbReference>
<reference evidence="3 4" key="1">
    <citation type="submission" date="2020-08" db="EMBL/GenBank/DDBJ databases">
        <title>Genomic Encyclopedia of Type Strains, Phase IV (KMG-V): Genome sequencing to study the core and pangenomes of soil and plant-associated prokaryotes.</title>
        <authorList>
            <person name="Whitman W."/>
        </authorList>
    </citation>
    <scope>NUCLEOTIDE SEQUENCE [LARGE SCALE GENOMIC DNA]</scope>
    <source>
        <strain evidence="3 4">JPY158</strain>
    </source>
</reference>
<dbReference type="OrthoDB" id="9813965at2"/>
<comment type="caution">
    <text evidence="3">The sequence shown here is derived from an EMBL/GenBank/DDBJ whole genome shotgun (WGS) entry which is preliminary data.</text>
</comment>
<dbReference type="CDD" id="cd00371">
    <property type="entry name" value="HMA"/>
    <property type="match status" value="1"/>
</dbReference>
<dbReference type="Gene3D" id="3.30.70.100">
    <property type="match status" value="1"/>
</dbReference>
<keyword evidence="1" id="KW-0479">Metal-binding</keyword>
<dbReference type="RefSeq" id="WP_018432700.1">
    <property type="nucleotide sequence ID" value="NZ_JACHDD010000003.1"/>
</dbReference>
<dbReference type="Proteomes" id="UP000592780">
    <property type="component" value="Unassembled WGS sequence"/>
</dbReference>
<organism evidence="3 4">
    <name type="scientific">Paraburkholderia atlantica</name>
    <dbReference type="NCBI Taxonomy" id="2654982"/>
    <lineage>
        <taxon>Bacteria</taxon>
        <taxon>Pseudomonadati</taxon>
        <taxon>Pseudomonadota</taxon>
        <taxon>Betaproteobacteria</taxon>
        <taxon>Burkholderiales</taxon>
        <taxon>Burkholderiaceae</taxon>
        <taxon>Paraburkholderia</taxon>
    </lineage>
</organism>
<accession>A0A6I1PY90</accession>